<dbReference type="Proteomes" id="UP001150728">
    <property type="component" value="Unassembled WGS sequence"/>
</dbReference>
<accession>A0A9X4D190</accession>
<feature type="domain" description="Putative cyclic diguanylate phosphodiesterase CSS motif-containing" evidence="2">
    <location>
        <begin position="41"/>
        <end position="226"/>
    </location>
</feature>
<dbReference type="InterPro" id="IPR024744">
    <property type="entry name" value="CSS-motif_dom"/>
</dbReference>
<dbReference type="Proteomes" id="UP001150678">
    <property type="component" value="Unassembled WGS sequence"/>
</dbReference>
<name>A0A9X4D190_9PSED</name>
<dbReference type="Pfam" id="PF12792">
    <property type="entry name" value="CSS-motif"/>
    <property type="match status" value="1"/>
</dbReference>
<proteinExistence type="predicted"/>
<keyword evidence="1" id="KW-0472">Membrane</keyword>
<evidence type="ECO:0000313" key="4">
    <source>
        <dbReference type="EMBL" id="MDD2114081.1"/>
    </source>
</evidence>
<sequence>MSKIMHAGRSLLELLLLIALGLVPVVSGLLVMVFQLETKLAENANISVQEAVFSVDQALDRMHETALQALPFAGKPCNDVIGKLQDQVAGRSMVRSLSLIKGNQAYCSTTSDSLADLSALALSGRQVELAYGSGAATNKLLVNFYLGGNDNGVIVTAYAMQLRNELDGFQDGLTLLLEFGDRYIWSHGDSRDRQRPSQSEFTANAHSVKYGYQVKGGYAQGYTAREARQSMLQILPSLMLVGIVTGSIVYLALFRARVGRRGTAANHA</sequence>
<gene>
    <name evidence="3" type="ORF">NP533_16635</name>
    <name evidence="4" type="ORF">NP554_20075</name>
</gene>
<protein>
    <submittedName>
        <fullName evidence="3">CSS-motif domain-containing protein</fullName>
    </submittedName>
</protein>
<evidence type="ECO:0000256" key="1">
    <source>
        <dbReference type="SAM" id="Phobius"/>
    </source>
</evidence>
<dbReference type="RefSeq" id="WP_137164114.1">
    <property type="nucleotide sequence ID" value="NZ_CP128558.1"/>
</dbReference>
<dbReference type="AlphaFoldDB" id="A0A9X4D190"/>
<dbReference type="EMBL" id="JANIAM010000017">
    <property type="protein sequence ID" value="MDD2114081.1"/>
    <property type="molecule type" value="Genomic_DNA"/>
</dbReference>
<keyword evidence="1" id="KW-0812">Transmembrane</keyword>
<evidence type="ECO:0000313" key="3">
    <source>
        <dbReference type="EMBL" id="MDD2107819.1"/>
    </source>
</evidence>
<dbReference type="EMBL" id="JANIAN010000022">
    <property type="protein sequence ID" value="MDD2107819.1"/>
    <property type="molecule type" value="Genomic_DNA"/>
</dbReference>
<evidence type="ECO:0000313" key="5">
    <source>
        <dbReference type="Proteomes" id="UP001150678"/>
    </source>
</evidence>
<evidence type="ECO:0000259" key="2">
    <source>
        <dbReference type="Pfam" id="PF12792"/>
    </source>
</evidence>
<keyword evidence="1" id="KW-1133">Transmembrane helix</keyword>
<feature type="transmembrane region" description="Helical" evidence="1">
    <location>
        <begin position="234"/>
        <end position="253"/>
    </location>
</feature>
<reference evidence="3" key="1">
    <citation type="submission" date="2022-07" db="EMBL/GenBank/DDBJ databases">
        <title>Multi-strain Analysis of Pseudomonas putida Reveals Metabolic and Genetic Diversity.</title>
        <authorList>
            <person name="Monk J.M."/>
        </authorList>
    </citation>
    <scope>NUCLEOTIDE SEQUENCE</scope>
    <source>
        <strain evidence="3">17514</strain>
        <strain evidence="4">17633</strain>
    </source>
</reference>
<comment type="caution">
    <text evidence="3">The sequence shown here is derived from an EMBL/GenBank/DDBJ whole genome shotgun (WGS) entry which is preliminary data.</text>
</comment>
<organism evidence="3 5">
    <name type="scientific">Pseudomonas asiatica</name>
    <dbReference type="NCBI Taxonomy" id="2219225"/>
    <lineage>
        <taxon>Bacteria</taxon>
        <taxon>Pseudomonadati</taxon>
        <taxon>Pseudomonadota</taxon>
        <taxon>Gammaproteobacteria</taxon>
        <taxon>Pseudomonadales</taxon>
        <taxon>Pseudomonadaceae</taxon>
        <taxon>Pseudomonas</taxon>
    </lineage>
</organism>